<reference evidence="1 2" key="1">
    <citation type="submission" date="2017-01" db="EMBL/GenBank/DDBJ databases">
        <authorList>
            <person name="Mah S.A."/>
            <person name="Swanson W.J."/>
            <person name="Moy G.W."/>
            <person name="Vacquier V.D."/>
        </authorList>
    </citation>
    <scope>NUCLEOTIDE SEQUENCE [LARGE SCALE GENOMIC DNA]</scope>
    <source>
        <strain evidence="1 2">DSM 21219</strain>
    </source>
</reference>
<dbReference type="OrthoDB" id="7819947at2"/>
<evidence type="ECO:0008006" key="3">
    <source>
        <dbReference type="Google" id="ProtNLM"/>
    </source>
</evidence>
<organism evidence="1 2">
    <name type="scientific">Pontibaca methylaminivorans</name>
    <dbReference type="NCBI Taxonomy" id="515897"/>
    <lineage>
        <taxon>Bacteria</taxon>
        <taxon>Pseudomonadati</taxon>
        <taxon>Pseudomonadota</taxon>
        <taxon>Alphaproteobacteria</taxon>
        <taxon>Rhodobacterales</taxon>
        <taxon>Roseobacteraceae</taxon>
        <taxon>Pontibaca</taxon>
    </lineage>
</organism>
<dbReference type="STRING" id="515897.SAMN05421849_0772"/>
<dbReference type="EMBL" id="FTPS01000001">
    <property type="protein sequence ID" value="SIT77584.1"/>
    <property type="molecule type" value="Genomic_DNA"/>
</dbReference>
<evidence type="ECO:0000313" key="1">
    <source>
        <dbReference type="EMBL" id="SIT77584.1"/>
    </source>
</evidence>
<accession>A0A1R3WJX5</accession>
<dbReference type="Proteomes" id="UP000192455">
    <property type="component" value="Unassembled WGS sequence"/>
</dbReference>
<dbReference type="InterPro" id="IPR045616">
    <property type="entry name" value="DUF6446"/>
</dbReference>
<keyword evidence="2" id="KW-1185">Reference proteome</keyword>
<evidence type="ECO:0000313" key="2">
    <source>
        <dbReference type="Proteomes" id="UP000192455"/>
    </source>
</evidence>
<protein>
    <recommendedName>
        <fullName evidence="3">Histidine kinase</fullName>
    </recommendedName>
</protein>
<dbReference type="AlphaFoldDB" id="A0A1R3WJX5"/>
<sequence length="178" mass="19394">MSGRIVAIVILACGLIAGAAVWYLQVYGYYHTVEPVQGRDVRLAARDSGEPQPIPYADFQAIDAESSPIRYRACFTTTADPAALARDHQTLKDRVPRIGPFWFRCFDAGKIDEAIQSGRATLFVGESNISYGVDRIIAITEDGHGYVWHDLNDCGEKAYDGTELGADCPPLPNAKGGE</sequence>
<proteinExistence type="predicted"/>
<dbReference type="RefSeq" id="WP_076647621.1">
    <property type="nucleotide sequence ID" value="NZ_FTPS01000001.1"/>
</dbReference>
<gene>
    <name evidence="1" type="ORF">SAMN05421849_0772</name>
</gene>
<name>A0A1R3WJX5_9RHOB</name>
<dbReference type="Pfam" id="PF20044">
    <property type="entry name" value="DUF6446"/>
    <property type="match status" value="1"/>
</dbReference>